<accession>A0A1B7N262</accession>
<reference evidence="2 3" key="1">
    <citation type="submission" date="2016-06" db="EMBL/GenBank/DDBJ databases">
        <title>Comparative genomics of the ectomycorrhizal sister species Rhizopogon vinicolor and Rhizopogon vesiculosus (Basidiomycota: Boletales) reveals a divergence of the mating type B locus.</title>
        <authorList>
            <consortium name="DOE Joint Genome Institute"/>
            <person name="Mujic A.B."/>
            <person name="Kuo A."/>
            <person name="Tritt A."/>
            <person name="Lipzen A."/>
            <person name="Chen C."/>
            <person name="Johnson J."/>
            <person name="Sharma A."/>
            <person name="Barry K."/>
            <person name="Grigoriev I.V."/>
            <person name="Spatafora J.W."/>
        </authorList>
    </citation>
    <scope>NUCLEOTIDE SEQUENCE [LARGE SCALE GENOMIC DNA]</scope>
    <source>
        <strain evidence="2 3">AM-OR11-026</strain>
    </source>
</reference>
<feature type="compositionally biased region" description="Basic and acidic residues" evidence="1">
    <location>
        <begin position="1"/>
        <end position="11"/>
    </location>
</feature>
<feature type="compositionally biased region" description="Polar residues" evidence="1">
    <location>
        <begin position="25"/>
        <end position="41"/>
    </location>
</feature>
<dbReference type="Proteomes" id="UP000092154">
    <property type="component" value="Unassembled WGS sequence"/>
</dbReference>
<evidence type="ECO:0000256" key="1">
    <source>
        <dbReference type="SAM" id="MobiDB-lite"/>
    </source>
</evidence>
<dbReference type="AlphaFoldDB" id="A0A1B7N262"/>
<name>A0A1B7N262_9AGAM</name>
<keyword evidence="3" id="KW-1185">Reference proteome</keyword>
<protein>
    <submittedName>
        <fullName evidence="2">Uncharacterized protein</fullName>
    </submittedName>
</protein>
<proteinExistence type="predicted"/>
<evidence type="ECO:0000313" key="3">
    <source>
        <dbReference type="Proteomes" id="UP000092154"/>
    </source>
</evidence>
<sequence>MAKEKEKEKAKNASAGSSRPPPGSVTQQFGGATEAQPSSSELHAAAPTPPTTSGVASVATTRWTRFWLTACYILIEQCTANSFYFLPGTRLVSSYFHYCLLRHGTYRSCITFWPVTCCTSAQYTDGHHQ</sequence>
<dbReference type="InParanoid" id="A0A1B7N262"/>
<gene>
    <name evidence="2" type="ORF">K503DRAFT_782497</name>
</gene>
<feature type="region of interest" description="Disordered" evidence="1">
    <location>
        <begin position="1"/>
        <end position="56"/>
    </location>
</feature>
<organism evidence="2 3">
    <name type="scientific">Rhizopogon vinicolor AM-OR11-026</name>
    <dbReference type="NCBI Taxonomy" id="1314800"/>
    <lineage>
        <taxon>Eukaryota</taxon>
        <taxon>Fungi</taxon>
        <taxon>Dikarya</taxon>
        <taxon>Basidiomycota</taxon>
        <taxon>Agaricomycotina</taxon>
        <taxon>Agaricomycetes</taxon>
        <taxon>Agaricomycetidae</taxon>
        <taxon>Boletales</taxon>
        <taxon>Suillineae</taxon>
        <taxon>Rhizopogonaceae</taxon>
        <taxon>Rhizopogon</taxon>
    </lineage>
</organism>
<dbReference type="EMBL" id="KV448269">
    <property type="protein sequence ID" value="OAX38945.1"/>
    <property type="molecule type" value="Genomic_DNA"/>
</dbReference>
<evidence type="ECO:0000313" key="2">
    <source>
        <dbReference type="EMBL" id="OAX38945.1"/>
    </source>
</evidence>